<name>A0A026WKS9_OOCBI</name>
<organism evidence="4 5">
    <name type="scientific">Ooceraea biroi</name>
    <name type="common">Clonal raider ant</name>
    <name type="synonym">Cerapachys biroi</name>
    <dbReference type="NCBI Taxonomy" id="2015173"/>
    <lineage>
        <taxon>Eukaryota</taxon>
        <taxon>Metazoa</taxon>
        <taxon>Ecdysozoa</taxon>
        <taxon>Arthropoda</taxon>
        <taxon>Hexapoda</taxon>
        <taxon>Insecta</taxon>
        <taxon>Pterygota</taxon>
        <taxon>Neoptera</taxon>
        <taxon>Endopterygota</taxon>
        <taxon>Hymenoptera</taxon>
        <taxon>Apocrita</taxon>
        <taxon>Aculeata</taxon>
        <taxon>Formicoidea</taxon>
        <taxon>Formicidae</taxon>
        <taxon>Dorylinae</taxon>
        <taxon>Ooceraea</taxon>
    </lineage>
</organism>
<dbReference type="Pfam" id="PF00294">
    <property type="entry name" value="PfkB"/>
    <property type="match status" value="1"/>
</dbReference>
<sequence>MMSGSEQVTGDSSVEPDVRKILCVGRVCFDIVYTCTHFPSEDSTLRSVDYRWQRGGNASNTCTVLSLLSQPCELLACLSAEEHISFLQNDLRKYKIDCSHCPVIEGIGCPIATILLSLSTGTRTIVYHNQNLPDLTFKDFEQLNLEEYSWIHFEGRNVDKVLLMIQRIEDYNDSLRGAESDMHDESAKNRVPITISAELESPRSERLLDLLPYVDVAFVAKDFAKNQGLNSMNEVMQTIGQDGKSRGTLICAWSEEGAIARTACGAIVRSPAYPPQKVIDTLGAGDTFNAAVLYYLNKIKAEFTYKCKQEVTCASDYNQAKDRSFDQDITVRGDIEQNARIKSTKYNRQDFIDKTSLQRAIKFACCIAGAKVGLRGYDCLDKISSDILQQDFLIH</sequence>
<accession>A0A026WKS9</accession>
<dbReference type="SUPFAM" id="SSF53613">
    <property type="entry name" value="Ribokinase-like"/>
    <property type="match status" value="1"/>
</dbReference>
<dbReference type="GO" id="GO:0004454">
    <property type="term" value="F:ketohexokinase activity"/>
    <property type="evidence" value="ECO:0007669"/>
    <property type="project" value="InterPro"/>
</dbReference>
<evidence type="ECO:0000313" key="4">
    <source>
        <dbReference type="EMBL" id="EZA56276.1"/>
    </source>
</evidence>
<dbReference type="AlphaFoldDB" id="A0A026WKS9"/>
<gene>
    <name evidence="4" type="ORF">X777_02895</name>
</gene>
<dbReference type="InterPro" id="IPR034093">
    <property type="entry name" value="KHK"/>
</dbReference>
<keyword evidence="5" id="KW-1185">Reference proteome</keyword>
<dbReference type="PANTHER" id="PTHR42774">
    <property type="entry name" value="PHOSPHOTRANSFERASE SYSTEM TRANSPORT PROTEIN"/>
    <property type="match status" value="1"/>
</dbReference>
<dbReference type="OMA" id="GCTEVDY"/>
<dbReference type="STRING" id="2015173.A0A026WKS9"/>
<proteinExistence type="predicted"/>
<dbReference type="GO" id="GO:0006000">
    <property type="term" value="P:fructose metabolic process"/>
    <property type="evidence" value="ECO:0007669"/>
    <property type="project" value="InterPro"/>
</dbReference>
<feature type="domain" description="Carbohydrate kinase PfkB" evidence="3">
    <location>
        <begin position="19"/>
        <end position="297"/>
    </location>
</feature>
<keyword evidence="2 4" id="KW-0418">Kinase</keyword>
<dbReference type="PROSITE" id="PS00584">
    <property type="entry name" value="PFKB_KINASES_2"/>
    <property type="match status" value="1"/>
</dbReference>
<dbReference type="InterPro" id="IPR011611">
    <property type="entry name" value="PfkB_dom"/>
</dbReference>
<evidence type="ECO:0000313" key="5">
    <source>
        <dbReference type="Proteomes" id="UP000053097"/>
    </source>
</evidence>
<dbReference type="InterPro" id="IPR052562">
    <property type="entry name" value="Ketohexokinase-related"/>
</dbReference>
<evidence type="ECO:0000256" key="2">
    <source>
        <dbReference type="ARBA" id="ARBA00022777"/>
    </source>
</evidence>
<dbReference type="EMBL" id="KK107167">
    <property type="protein sequence ID" value="EZA56276.1"/>
    <property type="molecule type" value="Genomic_DNA"/>
</dbReference>
<evidence type="ECO:0000256" key="1">
    <source>
        <dbReference type="ARBA" id="ARBA00022679"/>
    </source>
</evidence>
<protein>
    <submittedName>
        <fullName evidence="4">Ketohexokinase</fullName>
    </submittedName>
</protein>
<dbReference type="InterPro" id="IPR029056">
    <property type="entry name" value="Ribokinase-like"/>
</dbReference>
<keyword evidence="1" id="KW-0808">Transferase</keyword>
<dbReference type="OrthoDB" id="204058at2759"/>
<dbReference type="Gene3D" id="3.40.1190.20">
    <property type="match status" value="1"/>
</dbReference>
<reference evidence="4 5" key="1">
    <citation type="journal article" date="2014" name="Curr. Biol.">
        <title>The genome of the clonal raider ant Cerapachys biroi.</title>
        <authorList>
            <person name="Oxley P.R."/>
            <person name="Ji L."/>
            <person name="Fetter-Pruneda I."/>
            <person name="McKenzie S.K."/>
            <person name="Li C."/>
            <person name="Hu H."/>
            <person name="Zhang G."/>
            <person name="Kronauer D.J."/>
        </authorList>
    </citation>
    <scope>NUCLEOTIDE SEQUENCE [LARGE SCALE GENOMIC DNA]</scope>
</reference>
<evidence type="ECO:0000259" key="3">
    <source>
        <dbReference type="Pfam" id="PF00294"/>
    </source>
</evidence>
<dbReference type="PANTHER" id="PTHR42774:SF3">
    <property type="entry name" value="KETOHEXOKINASE"/>
    <property type="match status" value="1"/>
</dbReference>
<dbReference type="InterPro" id="IPR002173">
    <property type="entry name" value="Carboh/pur_kinase_PfkB_CS"/>
</dbReference>
<dbReference type="Proteomes" id="UP000053097">
    <property type="component" value="Unassembled WGS sequence"/>
</dbReference>
<dbReference type="CDD" id="cd01939">
    <property type="entry name" value="Ketohexokinase"/>
    <property type="match status" value="1"/>
</dbReference>